<dbReference type="HAMAP" id="MF_01263">
    <property type="entry name" value="CCA_bact_type3"/>
    <property type="match status" value="1"/>
</dbReference>
<comment type="caution">
    <text evidence="15">The sequence shown here is derived from an EMBL/GenBank/DDBJ whole genome shotgun (WGS) entry which is preliminary data.</text>
</comment>
<feature type="binding site" evidence="11">
    <location>
        <position position="32"/>
    </location>
    <ligand>
        <name>CTP</name>
        <dbReference type="ChEBI" id="CHEBI:37563"/>
    </ligand>
</feature>
<feature type="binding site" evidence="11">
    <location>
        <position position="159"/>
    </location>
    <ligand>
        <name>CTP</name>
        <dbReference type="ChEBI" id="CHEBI:37563"/>
    </ligand>
</feature>
<organism evidence="15 16">
    <name type="scientific">Enterococcus ratti</name>
    <dbReference type="NCBI Taxonomy" id="150033"/>
    <lineage>
        <taxon>Bacteria</taxon>
        <taxon>Bacillati</taxon>
        <taxon>Bacillota</taxon>
        <taxon>Bacilli</taxon>
        <taxon>Lactobacillales</taxon>
        <taxon>Enterococcaceae</taxon>
        <taxon>Enterococcus</taxon>
    </lineage>
</organism>
<dbReference type="GO" id="GO:0000287">
    <property type="term" value="F:magnesium ion binding"/>
    <property type="evidence" value="ECO:0007669"/>
    <property type="project" value="UniProtKB-UniRule"/>
</dbReference>
<dbReference type="Pfam" id="PF01743">
    <property type="entry name" value="PolyA_pol"/>
    <property type="match status" value="1"/>
</dbReference>
<feature type="binding site" evidence="11">
    <location>
        <position position="162"/>
    </location>
    <ligand>
        <name>CTP</name>
        <dbReference type="ChEBI" id="CHEBI:37563"/>
    </ligand>
</feature>
<dbReference type="RefSeq" id="WP_071855338.1">
    <property type="nucleotide sequence ID" value="NZ_JXLB01000009.1"/>
</dbReference>
<keyword evidence="10 11" id="KW-0694">RNA-binding</keyword>
<comment type="function">
    <text evidence="11">Catalyzes the addition and repair of the essential 3'-terminal CCA sequence in tRNAs without using a nucleic acid template. Adds these three nucleotides in the order of C, C, and A to the tRNA nucleotide-73, using CTP and ATP as substrates and producing inorganic pyrophosphate. tRNA 3'-terminal CCA addition is required both for tRNA processing and repair. Also involved in tRNA surveillance by mediating tandem CCA addition to generate a CCACCA at the 3' terminus of unstable tRNAs. While stable tRNAs receive only 3'-terminal CCA, unstable tRNAs are marked with CCACCA and rapidly degraded.</text>
</comment>
<evidence type="ECO:0000256" key="11">
    <source>
        <dbReference type="HAMAP-Rule" id="MF_01263"/>
    </source>
</evidence>
<keyword evidence="5 11" id="KW-0479">Metal-binding</keyword>
<feature type="domain" description="tRNA nucleotidyltransferase/poly(A) polymerase RNA and SrmB- binding" evidence="13">
    <location>
        <begin position="174"/>
        <end position="226"/>
    </location>
</feature>
<dbReference type="GO" id="GO:0004810">
    <property type="term" value="F:CCA tRNA nucleotidyltransferase activity"/>
    <property type="evidence" value="ECO:0007669"/>
    <property type="project" value="UniProtKB-UniRule"/>
</dbReference>
<dbReference type="SUPFAM" id="SSF81301">
    <property type="entry name" value="Nucleotidyltransferase"/>
    <property type="match status" value="1"/>
</dbReference>
<sequence>MKLKKLPPEYEKAIPVLNKLEQAGFQAYFVGGSVRDILLKQEIHDVDIATSAFPEEVKQLFPRTIDIGIEHGTVLVLVNEEQYEITTFRTESAYQDYRRPDHVEFVRSLEEDLKRRDFTINAFALKEDGQIIDFFDGLSDLKRQILRAVGNPKERFHEDALRMMRGIRFVSQLGFKLEQETAIAIQENHPLLEKISVERINVEFIKMLLGKERSVGIKTFVETQCYIYCPGLREYGEALLRFSDLPNESLKTESQAWTLLIDQLALQENQVRFFLKQWKCSNQMIKEVQLLVFGLNRRKKRLLDAQTLYHLGKEAALKVEELMFYFGEMPQLKKVAQQYDRLPIKSMGELAIDGKMLLTESGKKPGKWISEALQLAEEAVVAAKVVNKSDELFVYLKQNNTF</sequence>
<feature type="binding site" evidence="11">
    <location>
        <position position="35"/>
    </location>
    <ligand>
        <name>CTP</name>
        <dbReference type="ChEBI" id="CHEBI:37563"/>
    </ligand>
</feature>
<dbReference type="OrthoDB" id="9805698at2"/>
<feature type="binding site" evidence="11">
    <location>
        <position position="165"/>
    </location>
    <ligand>
        <name>ATP</name>
        <dbReference type="ChEBI" id="CHEBI:30616"/>
    </ligand>
</feature>
<dbReference type="Pfam" id="PF13735">
    <property type="entry name" value="tRNA_NucTran2_2"/>
    <property type="match status" value="1"/>
</dbReference>
<keyword evidence="2 11" id="KW-0808">Transferase</keyword>
<dbReference type="Gene3D" id="1.10.110.30">
    <property type="match status" value="1"/>
</dbReference>
<evidence type="ECO:0000256" key="2">
    <source>
        <dbReference type="ARBA" id="ARBA00022679"/>
    </source>
</evidence>
<accession>A0A1L8WM18</accession>
<dbReference type="EC" id="2.7.7.72" evidence="11"/>
<keyword evidence="7 11" id="KW-0692">RNA repair</keyword>
<protein>
    <recommendedName>
        <fullName evidence="11">CCA-adding enzyme</fullName>
        <ecNumber evidence="11">2.7.7.72</ecNumber>
    </recommendedName>
    <alternativeName>
        <fullName evidence="11">CCA tRNA nucleotidyltransferase</fullName>
    </alternativeName>
    <alternativeName>
        <fullName evidence="11">tRNA CCA-pyrophosphorylase</fullName>
    </alternativeName>
    <alternativeName>
        <fullName evidence="11">tRNA adenylyl-/cytidylyl- transferase</fullName>
    </alternativeName>
    <alternativeName>
        <fullName evidence="11">tRNA nucleotidyltransferase</fullName>
    </alternativeName>
    <alternativeName>
        <fullName evidence="11">tRNA-NT</fullName>
    </alternativeName>
</protein>
<evidence type="ECO:0000256" key="6">
    <source>
        <dbReference type="ARBA" id="ARBA00022741"/>
    </source>
</evidence>
<dbReference type="Gene3D" id="3.30.460.10">
    <property type="entry name" value="Beta Polymerase, domain 2"/>
    <property type="match status" value="1"/>
</dbReference>
<dbReference type="PANTHER" id="PTHR46173:SF1">
    <property type="entry name" value="CCA TRNA NUCLEOTIDYLTRANSFERASE 1, MITOCHONDRIAL"/>
    <property type="match status" value="1"/>
</dbReference>
<comment type="catalytic activity">
    <reaction evidence="11">
        <text>a tRNA precursor + 2 CTP + ATP = a tRNA with a 3' CCA end + 3 diphosphate</text>
        <dbReference type="Rhea" id="RHEA:14433"/>
        <dbReference type="Rhea" id="RHEA-COMP:10465"/>
        <dbReference type="Rhea" id="RHEA-COMP:10468"/>
        <dbReference type="ChEBI" id="CHEBI:30616"/>
        <dbReference type="ChEBI" id="CHEBI:33019"/>
        <dbReference type="ChEBI" id="CHEBI:37563"/>
        <dbReference type="ChEBI" id="CHEBI:74896"/>
        <dbReference type="ChEBI" id="CHEBI:83071"/>
        <dbReference type="EC" id="2.7.7.72"/>
    </reaction>
</comment>
<comment type="similarity">
    <text evidence="11">Belongs to the tRNA nucleotidyltransferase/poly(A) polymerase family. Bacterial CCA-adding enzyme type 3 subfamily.</text>
</comment>
<evidence type="ECO:0000256" key="7">
    <source>
        <dbReference type="ARBA" id="ARBA00022800"/>
    </source>
</evidence>
<dbReference type="SUPFAM" id="SSF81891">
    <property type="entry name" value="Poly A polymerase C-terminal region-like"/>
    <property type="match status" value="1"/>
</dbReference>
<dbReference type="Pfam" id="PF12627">
    <property type="entry name" value="PolyA_pol_RNAbd"/>
    <property type="match status" value="1"/>
</dbReference>
<dbReference type="InterPro" id="IPR002646">
    <property type="entry name" value="PolA_pol_head_dom"/>
</dbReference>
<dbReference type="NCBIfam" id="NF009814">
    <property type="entry name" value="PRK13299.1"/>
    <property type="match status" value="1"/>
</dbReference>
<feature type="binding site" evidence="11">
    <location>
        <position position="165"/>
    </location>
    <ligand>
        <name>CTP</name>
        <dbReference type="ChEBI" id="CHEBI:37563"/>
    </ligand>
</feature>
<comment type="subunit">
    <text evidence="11">Homodimer.</text>
</comment>
<evidence type="ECO:0000259" key="12">
    <source>
        <dbReference type="Pfam" id="PF01743"/>
    </source>
</evidence>
<gene>
    <name evidence="11" type="primary">cca</name>
    <name evidence="15" type="ORF">RV14_GL002355</name>
</gene>
<keyword evidence="6 11" id="KW-0547">Nucleotide-binding</keyword>
<comment type="catalytic activity">
    <reaction evidence="11">
        <text>a tRNA with a 3' CCA end + 2 CTP + ATP = a tRNA with a 3' CCACCA end + 3 diphosphate</text>
        <dbReference type="Rhea" id="RHEA:76235"/>
        <dbReference type="Rhea" id="RHEA-COMP:10468"/>
        <dbReference type="Rhea" id="RHEA-COMP:18655"/>
        <dbReference type="ChEBI" id="CHEBI:30616"/>
        <dbReference type="ChEBI" id="CHEBI:33019"/>
        <dbReference type="ChEBI" id="CHEBI:37563"/>
        <dbReference type="ChEBI" id="CHEBI:83071"/>
        <dbReference type="ChEBI" id="CHEBI:195187"/>
    </reaction>
</comment>
<evidence type="ECO:0000256" key="8">
    <source>
        <dbReference type="ARBA" id="ARBA00022840"/>
    </source>
</evidence>
<dbReference type="EMBL" id="JXLB01000009">
    <property type="protein sequence ID" value="OJG81812.1"/>
    <property type="molecule type" value="Genomic_DNA"/>
</dbReference>
<dbReference type="InterPro" id="IPR032828">
    <property type="entry name" value="PolyA_RNA-bd"/>
</dbReference>
<feature type="domain" description="CCA-adding enzyme C-terminal" evidence="14">
    <location>
        <begin position="249"/>
        <end position="393"/>
    </location>
</feature>
<keyword evidence="4 11" id="KW-0548">Nucleotidyltransferase</keyword>
<dbReference type="Gene3D" id="1.10.246.80">
    <property type="match status" value="1"/>
</dbReference>
<dbReference type="InterPro" id="IPR043519">
    <property type="entry name" value="NT_sf"/>
</dbReference>
<dbReference type="InterPro" id="IPR032810">
    <property type="entry name" value="CCA-adding_enz_C"/>
</dbReference>
<reference evidence="15 16" key="1">
    <citation type="submission" date="2014-12" db="EMBL/GenBank/DDBJ databases">
        <title>Draft genome sequences of 29 type strains of Enterococci.</title>
        <authorList>
            <person name="Zhong Z."/>
            <person name="Sun Z."/>
            <person name="Liu W."/>
            <person name="Zhang W."/>
            <person name="Zhang H."/>
        </authorList>
    </citation>
    <scope>NUCLEOTIDE SEQUENCE [LARGE SCALE GENOMIC DNA]</scope>
    <source>
        <strain evidence="15 16">DSM 15687</strain>
    </source>
</reference>
<keyword evidence="9 11" id="KW-0460">Magnesium</keyword>
<keyword evidence="3 11" id="KW-0819">tRNA processing</keyword>
<feature type="binding site" evidence="11">
    <location>
        <position position="35"/>
    </location>
    <ligand>
        <name>ATP</name>
        <dbReference type="ChEBI" id="CHEBI:30616"/>
    </ligand>
</feature>
<dbReference type="GO" id="GO:0042245">
    <property type="term" value="P:RNA repair"/>
    <property type="evidence" value="ECO:0007669"/>
    <property type="project" value="UniProtKB-KW"/>
</dbReference>
<evidence type="ECO:0000259" key="14">
    <source>
        <dbReference type="Pfam" id="PF13735"/>
    </source>
</evidence>
<dbReference type="GO" id="GO:0005524">
    <property type="term" value="F:ATP binding"/>
    <property type="evidence" value="ECO:0007669"/>
    <property type="project" value="UniProtKB-UniRule"/>
</dbReference>
<feature type="binding site" evidence="11">
    <location>
        <position position="168"/>
    </location>
    <ligand>
        <name>CTP</name>
        <dbReference type="ChEBI" id="CHEBI:37563"/>
    </ligand>
</feature>
<evidence type="ECO:0000256" key="1">
    <source>
        <dbReference type="ARBA" id="ARBA00001946"/>
    </source>
</evidence>
<dbReference type="InterPro" id="IPR050264">
    <property type="entry name" value="Bact_CCA-adding_enz_type3_sf"/>
</dbReference>
<dbReference type="PANTHER" id="PTHR46173">
    <property type="entry name" value="CCA TRNA NUCLEOTIDYLTRANSFERASE 1, MITOCHONDRIAL"/>
    <property type="match status" value="1"/>
</dbReference>
<feature type="binding site" evidence="11">
    <location>
        <position position="47"/>
    </location>
    <ligand>
        <name>Mg(2+)</name>
        <dbReference type="ChEBI" id="CHEBI:18420"/>
    </ligand>
</feature>
<dbReference type="Proteomes" id="UP000182152">
    <property type="component" value="Unassembled WGS sequence"/>
</dbReference>
<feature type="binding site" evidence="11">
    <location>
        <position position="116"/>
    </location>
    <ligand>
        <name>ATP</name>
        <dbReference type="ChEBI" id="CHEBI:30616"/>
    </ligand>
</feature>
<comment type="miscellaneous">
    <text evidence="11">A single active site specifically recognizes both ATP and CTP and is responsible for their addition.</text>
</comment>
<keyword evidence="8 11" id="KW-0067">ATP-binding</keyword>
<dbReference type="CDD" id="cd05398">
    <property type="entry name" value="NT_ClassII-CCAase"/>
    <property type="match status" value="1"/>
</dbReference>
<dbReference type="GO" id="GO:0160016">
    <property type="term" value="F:CCACCA tRNA nucleotidyltransferase activity"/>
    <property type="evidence" value="ECO:0007669"/>
    <property type="project" value="RHEA"/>
</dbReference>
<evidence type="ECO:0000256" key="3">
    <source>
        <dbReference type="ARBA" id="ARBA00022694"/>
    </source>
</evidence>
<evidence type="ECO:0000256" key="9">
    <source>
        <dbReference type="ARBA" id="ARBA00022842"/>
    </source>
</evidence>
<evidence type="ECO:0000256" key="10">
    <source>
        <dbReference type="ARBA" id="ARBA00022884"/>
    </source>
</evidence>
<evidence type="ECO:0000256" key="5">
    <source>
        <dbReference type="ARBA" id="ARBA00022723"/>
    </source>
</evidence>
<feature type="domain" description="Poly A polymerase head" evidence="12">
    <location>
        <begin position="27"/>
        <end position="147"/>
    </location>
</feature>
<feature type="binding site" evidence="11">
    <location>
        <position position="45"/>
    </location>
    <ligand>
        <name>Mg(2+)</name>
        <dbReference type="ChEBI" id="CHEBI:18420"/>
    </ligand>
</feature>
<feature type="binding site" evidence="11">
    <location>
        <position position="159"/>
    </location>
    <ligand>
        <name>ATP</name>
        <dbReference type="ChEBI" id="CHEBI:30616"/>
    </ligand>
</feature>
<dbReference type="InterPro" id="IPR023068">
    <property type="entry name" value="CCA-adding_enz_firmicutes"/>
</dbReference>
<feature type="binding site" evidence="11">
    <location>
        <position position="168"/>
    </location>
    <ligand>
        <name>ATP</name>
        <dbReference type="ChEBI" id="CHEBI:30616"/>
    </ligand>
</feature>
<dbReference type="STRING" id="150033.RV14_GL002355"/>
<evidence type="ECO:0000259" key="13">
    <source>
        <dbReference type="Pfam" id="PF12627"/>
    </source>
</evidence>
<evidence type="ECO:0000313" key="16">
    <source>
        <dbReference type="Proteomes" id="UP000182152"/>
    </source>
</evidence>
<feature type="binding site" evidence="11">
    <location>
        <position position="32"/>
    </location>
    <ligand>
        <name>ATP</name>
        <dbReference type="ChEBI" id="CHEBI:30616"/>
    </ligand>
</feature>
<keyword evidence="16" id="KW-1185">Reference proteome</keyword>
<dbReference type="GO" id="GO:0000049">
    <property type="term" value="F:tRNA binding"/>
    <property type="evidence" value="ECO:0007669"/>
    <property type="project" value="UniProtKB-UniRule"/>
</dbReference>
<feature type="binding site" evidence="11">
    <location>
        <position position="116"/>
    </location>
    <ligand>
        <name>CTP</name>
        <dbReference type="ChEBI" id="CHEBI:37563"/>
    </ligand>
</feature>
<dbReference type="AlphaFoldDB" id="A0A1L8WM18"/>
<evidence type="ECO:0000313" key="15">
    <source>
        <dbReference type="EMBL" id="OJG81812.1"/>
    </source>
</evidence>
<evidence type="ECO:0000256" key="4">
    <source>
        <dbReference type="ARBA" id="ARBA00022695"/>
    </source>
</evidence>
<name>A0A1L8WM18_9ENTE</name>
<proteinExistence type="inferred from homology"/>
<dbReference type="GO" id="GO:0001680">
    <property type="term" value="P:tRNA 3'-terminal CCA addition"/>
    <property type="evidence" value="ECO:0007669"/>
    <property type="project" value="UniProtKB-UniRule"/>
</dbReference>
<feature type="binding site" evidence="11">
    <location>
        <position position="162"/>
    </location>
    <ligand>
        <name>ATP</name>
        <dbReference type="ChEBI" id="CHEBI:30616"/>
    </ligand>
</feature>
<dbReference type="Gene3D" id="1.20.58.560">
    <property type="match status" value="1"/>
</dbReference>
<comment type="cofactor">
    <cofactor evidence="1 11">
        <name>Mg(2+)</name>
        <dbReference type="ChEBI" id="CHEBI:18420"/>
    </cofactor>
</comment>